<evidence type="ECO:0000259" key="1">
    <source>
        <dbReference type="Pfam" id="PF13649"/>
    </source>
</evidence>
<dbReference type="SUPFAM" id="SSF46785">
    <property type="entry name" value="Winged helix' DNA-binding domain"/>
    <property type="match status" value="1"/>
</dbReference>
<evidence type="ECO:0000313" key="3">
    <source>
        <dbReference type="EMBL" id="MFC4245593.1"/>
    </source>
</evidence>
<accession>A0ABD5NU97</accession>
<proteinExistence type="predicted"/>
<organism evidence="3 4">
    <name type="scientific">Natribaculum luteum</name>
    <dbReference type="NCBI Taxonomy" id="1586232"/>
    <lineage>
        <taxon>Archaea</taxon>
        <taxon>Methanobacteriati</taxon>
        <taxon>Methanobacteriota</taxon>
        <taxon>Stenosarchaea group</taxon>
        <taxon>Halobacteria</taxon>
        <taxon>Halobacteriales</taxon>
        <taxon>Natrialbaceae</taxon>
        <taxon>Natribaculum</taxon>
    </lineage>
</organism>
<dbReference type="InterPro" id="IPR048711">
    <property type="entry name" value="WHD_Rv2258c"/>
</dbReference>
<keyword evidence="3" id="KW-0808">Transferase</keyword>
<dbReference type="GO" id="GO:0032259">
    <property type="term" value="P:methylation"/>
    <property type="evidence" value="ECO:0007669"/>
    <property type="project" value="UniProtKB-KW"/>
</dbReference>
<feature type="domain" description="Methyltransferase" evidence="1">
    <location>
        <begin position="185"/>
        <end position="280"/>
    </location>
</feature>
<evidence type="ECO:0000313" key="4">
    <source>
        <dbReference type="Proteomes" id="UP001595821"/>
    </source>
</evidence>
<gene>
    <name evidence="3" type="ORF">ACFOZ7_01000</name>
</gene>
<dbReference type="GeneID" id="71852406"/>
<dbReference type="InterPro" id="IPR036388">
    <property type="entry name" value="WH-like_DNA-bd_sf"/>
</dbReference>
<dbReference type="InterPro" id="IPR041698">
    <property type="entry name" value="Methyltransf_25"/>
</dbReference>
<dbReference type="Gene3D" id="1.10.10.10">
    <property type="entry name" value="Winged helix-like DNA-binding domain superfamily/Winged helix DNA-binding domain"/>
    <property type="match status" value="1"/>
</dbReference>
<dbReference type="EMBL" id="JBHSDJ010000002">
    <property type="protein sequence ID" value="MFC4245593.1"/>
    <property type="molecule type" value="Genomic_DNA"/>
</dbReference>
<protein>
    <submittedName>
        <fullName evidence="3">Class I SAM-dependent methyltransferase</fullName>
    </submittedName>
</protein>
<dbReference type="InterPro" id="IPR036390">
    <property type="entry name" value="WH_DNA-bd_sf"/>
</dbReference>
<comment type="caution">
    <text evidence="3">The sequence shown here is derived from an EMBL/GenBank/DDBJ whole genome shotgun (WGS) entry which is preliminary data.</text>
</comment>
<dbReference type="SUPFAM" id="SSF53335">
    <property type="entry name" value="S-adenosyl-L-methionine-dependent methyltransferases"/>
    <property type="match status" value="1"/>
</dbReference>
<keyword evidence="3" id="KW-0489">Methyltransferase</keyword>
<dbReference type="InterPro" id="IPR053173">
    <property type="entry name" value="SAM-binding_MTase"/>
</dbReference>
<dbReference type="InterPro" id="IPR029063">
    <property type="entry name" value="SAM-dependent_MTases_sf"/>
</dbReference>
<dbReference type="GO" id="GO:0008168">
    <property type="term" value="F:methyltransferase activity"/>
    <property type="evidence" value="ECO:0007669"/>
    <property type="project" value="UniProtKB-KW"/>
</dbReference>
<dbReference type="AlphaFoldDB" id="A0ABD5NU97"/>
<dbReference type="PANTHER" id="PTHR45128">
    <property type="entry name" value="METHYLTRANSFERASE TYPE 11"/>
    <property type="match status" value="1"/>
</dbReference>
<dbReference type="Pfam" id="PF21320">
    <property type="entry name" value="WHD_Rv2258c"/>
    <property type="match status" value="1"/>
</dbReference>
<dbReference type="RefSeq" id="WP_246971470.1">
    <property type="nucleotide sequence ID" value="NZ_CP095397.1"/>
</dbReference>
<dbReference type="Pfam" id="PF13649">
    <property type="entry name" value="Methyltransf_25"/>
    <property type="match status" value="1"/>
</dbReference>
<reference evidence="3 4" key="1">
    <citation type="journal article" date="2014" name="Int. J. Syst. Evol. Microbiol.">
        <title>Complete genome sequence of Corynebacterium casei LMG S-19264T (=DSM 44701T), isolated from a smear-ripened cheese.</title>
        <authorList>
            <consortium name="US DOE Joint Genome Institute (JGI-PGF)"/>
            <person name="Walter F."/>
            <person name="Albersmeier A."/>
            <person name="Kalinowski J."/>
            <person name="Ruckert C."/>
        </authorList>
    </citation>
    <scope>NUCLEOTIDE SEQUENCE [LARGE SCALE GENOMIC DNA]</scope>
    <source>
        <strain evidence="3 4">IBRC-M 10912</strain>
    </source>
</reference>
<dbReference type="CDD" id="cd02440">
    <property type="entry name" value="AdoMet_MTases"/>
    <property type="match status" value="1"/>
</dbReference>
<sequence>MGTAHERVDPERTDALLESLLEAAGSAMALFGIHVGDRLGYYDALAAGPHTSTELADATDTHERYAREWLEHQTVTGVLTVENAGDEPADRRYALPESYVEVFCDPDSLNYFTPLATLIAGVGLPLEDVIDAFRTGGGVPFSAYGDVTHEGIAALNRPAFLSQLGPEWLASIPDVDARLCEGGRVADVGCGHGWSSIGVAEHYPETVVDGFDLDEASVERAADHVSARRLEDRVTVTHRDAADVDADGEYDLVMAFECVHDLSDPVGVLETMRRLAGEDGAVLVVDERAGETFTPAGNDVEPLLYGFSVLHCLPVGMADEPGVGTGTVMRPGTLERYATDAGFSAVEVLPIENFFFRFYRLHAASA</sequence>
<dbReference type="Proteomes" id="UP001595821">
    <property type="component" value="Unassembled WGS sequence"/>
</dbReference>
<feature type="domain" description="S-adenosylmethionine-dependent methyltransferase Rv2258c-like winged HTH" evidence="2">
    <location>
        <begin position="32"/>
        <end position="99"/>
    </location>
</feature>
<evidence type="ECO:0000259" key="2">
    <source>
        <dbReference type="Pfam" id="PF21320"/>
    </source>
</evidence>
<name>A0ABD5NU97_9EURY</name>
<dbReference type="PANTHER" id="PTHR45128:SF1">
    <property type="entry name" value="S-ADENOSYLMETHIONINE-DEPENDENT METHYLTRANSFERASE RV2258C"/>
    <property type="match status" value="1"/>
</dbReference>
<dbReference type="Gene3D" id="3.40.50.150">
    <property type="entry name" value="Vaccinia Virus protein VP39"/>
    <property type="match status" value="1"/>
</dbReference>